<dbReference type="InterPro" id="IPR005158">
    <property type="entry name" value="BTAD"/>
</dbReference>
<dbReference type="OrthoDB" id="341967at2"/>
<dbReference type="SUPFAM" id="SSF48452">
    <property type="entry name" value="TPR-like"/>
    <property type="match status" value="2"/>
</dbReference>
<dbReference type="Pfam" id="PF03704">
    <property type="entry name" value="BTAD"/>
    <property type="match status" value="1"/>
</dbReference>
<evidence type="ECO:0000259" key="2">
    <source>
        <dbReference type="SMART" id="SM01043"/>
    </source>
</evidence>
<keyword evidence="3" id="KW-0238">DNA-binding</keyword>
<dbReference type="Pfam" id="PF12895">
    <property type="entry name" value="ANAPC3"/>
    <property type="match status" value="1"/>
</dbReference>
<dbReference type="PANTHER" id="PTHR35807">
    <property type="entry name" value="TRANSCRIPTIONAL REGULATOR REDD-RELATED"/>
    <property type="match status" value="1"/>
</dbReference>
<dbReference type="InterPro" id="IPR036388">
    <property type="entry name" value="WH-like_DNA-bd_sf"/>
</dbReference>
<proteinExistence type="predicted"/>
<evidence type="ECO:0000256" key="1">
    <source>
        <dbReference type="SAM" id="MobiDB-lite"/>
    </source>
</evidence>
<feature type="compositionally biased region" description="Pro residues" evidence="1">
    <location>
        <begin position="274"/>
        <end position="288"/>
    </location>
</feature>
<dbReference type="InterPro" id="IPR019734">
    <property type="entry name" value="TPR_rpt"/>
</dbReference>
<feature type="compositionally biased region" description="Low complexity" evidence="1">
    <location>
        <begin position="289"/>
        <end position="315"/>
    </location>
</feature>
<dbReference type="SUPFAM" id="SSF46894">
    <property type="entry name" value="C-terminal effector domain of the bipartite response regulators"/>
    <property type="match status" value="1"/>
</dbReference>
<protein>
    <submittedName>
        <fullName evidence="3">DNA-binding transcriptional activator of the SARP family</fullName>
    </submittedName>
</protein>
<name>A0A1H2SD74_9RHOB</name>
<accession>A0A1H2SD74</accession>
<dbReference type="InterPro" id="IPR016032">
    <property type="entry name" value="Sig_transdc_resp-reg_C-effctor"/>
</dbReference>
<dbReference type="EMBL" id="FNMZ01000001">
    <property type="protein sequence ID" value="SDW29515.1"/>
    <property type="molecule type" value="Genomic_DNA"/>
</dbReference>
<dbReference type="AlphaFoldDB" id="A0A1H2SD74"/>
<organism evidence="3 4">
    <name type="scientific">Albimonas donghaensis</name>
    <dbReference type="NCBI Taxonomy" id="356660"/>
    <lineage>
        <taxon>Bacteria</taxon>
        <taxon>Pseudomonadati</taxon>
        <taxon>Pseudomonadota</taxon>
        <taxon>Alphaproteobacteria</taxon>
        <taxon>Rhodobacterales</taxon>
        <taxon>Paracoccaceae</taxon>
        <taxon>Albimonas</taxon>
    </lineage>
</organism>
<evidence type="ECO:0000313" key="3">
    <source>
        <dbReference type="EMBL" id="SDW29515.1"/>
    </source>
</evidence>
<dbReference type="SMART" id="SM00028">
    <property type="entry name" value="TPR"/>
    <property type="match status" value="3"/>
</dbReference>
<dbReference type="GO" id="GO:0006355">
    <property type="term" value="P:regulation of DNA-templated transcription"/>
    <property type="evidence" value="ECO:0007669"/>
    <property type="project" value="InterPro"/>
</dbReference>
<gene>
    <name evidence="3" type="ORF">SAMN05444336_101626</name>
</gene>
<dbReference type="GO" id="GO:0003677">
    <property type="term" value="F:DNA binding"/>
    <property type="evidence" value="ECO:0007669"/>
    <property type="project" value="UniProtKB-KW"/>
</dbReference>
<sequence>MGTVGVGGDGKNAKTAAVPAGPVLELRMLGAALARPPGGAALTALGAKGMALLAFVALQPGRTATRDVLVDLLWSQGSPDQGRASLRQELRRMKRAMGPLFEAAVETPGGQIALRPGAVITDAEQVDAACAARETVGLSALLDCYGGALLAPLAVAEAPFQDWIAARNSQLEATVTDGLLRLMLLDESAGRLDRAAAAARKLLDIDPLQEDVHASLIRIHVAGGRVPQAQRQADAARAVFIAELGEPPETDLDALIPARRAAAASLAAAAEAPGPAPTGPVPTGPAPSAPAARARPGAAPRPSAARPPATVARAPAPDPRPLVAIVPYGADPAARALAEAAADAAIAQFARIGWMRVQGPAALEAAGIGLSALTRAADYAVTLRAETGPDACAEIVTAARSGDAAAIATRRLAWPEGGEIGRAAGLGRMLAGALASDLMEAETARALALPRTEPAAPPRKGAPPPCSWTRLMRARGLVMQGGPAAAEAARALLEPLARAGDADAAELVVLAFSHLEEGWSGWSPAPREALFRGRELALRALRRAPGDAWAQHALGIAAALMEDPAAARAHQLRALTLAPGFAPALGEMARLLALSGDAEEAVAWAERALATAPGAAEAAQWLLAPALARFAQGQPAAALAACDRALAARPDWAHTRLLRAACLRALGRGAEAEATLAPLSPTLSRMSPESARLVHAFDDPSLTEAILAPFAELTAGA</sequence>
<feature type="domain" description="Bacterial transcriptional activator" evidence="2">
    <location>
        <begin position="121"/>
        <end position="260"/>
    </location>
</feature>
<keyword evidence="4" id="KW-1185">Reference proteome</keyword>
<reference evidence="3 4" key="1">
    <citation type="submission" date="2016-10" db="EMBL/GenBank/DDBJ databases">
        <authorList>
            <person name="de Groot N.N."/>
        </authorList>
    </citation>
    <scope>NUCLEOTIDE SEQUENCE [LARGE SCALE GENOMIC DNA]</scope>
    <source>
        <strain evidence="3 4">DSM 17890</strain>
    </source>
</reference>
<dbReference type="Gene3D" id="1.10.10.10">
    <property type="entry name" value="Winged helix-like DNA-binding domain superfamily/Winged helix DNA-binding domain"/>
    <property type="match status" value="1"/>
</dbReference>
<dbReference type="InterPro" id="IPR011990">
    <property type="entry name" value="TPR-like_helical_dom_sf"/>
</dbReference>
<dbReference type="Gene3D" id="1.25.40.10">
    <property type="entry name" value="Tetratricopeptide repeat domain"/>
    <property type="match status" value="2"/>
</dbReference>
<dbReference type="SMART" id="SM01043">
    <property type="entry name" value="BTAD"/>
    <property type="match status" value="1"/>
</dbReference>
<dbReference type="Proteomes" id="UP000199118">
    <property type="component" value="Unassembled WGS sequence"/>
</dbReference>
<feature type="region of interest" description="Disordered" evidence="1">
    <location>
        <begin position="267"/>
        <end position="317"/>
    </location>
</feature>
<evidence type="ECO:0000313" key="4">
    <source>
        <dbReference type="Proteomes" id="UP000199118"/>
    </source>
</evidence>
<dbReference type="InterPro" id="IPR051677">
    <property type="entry name" value="AfsR-DnrI-RedD_regulator"/>
</dbReference>
<dbReference type="STRING" id="356660.SAMN05444336_101626"/>